<feature type="domain" description="Potassium channel" evidence="11">
    <location>
        <begin position="248"/>
        <end position="315"/>
    </location>
</feature>
<feature type="compositionally biased region" description="Basic residues" evidence="9">
    <location>
        <begin position="620"/>
        <end position="631"/>
    </location>
</feature>
<feature type="domain" description="Potassium channel" evidence="11">
    <location>
        <begin position="413"/>
        <end position="489"/>
    </location>
</feature>
<comment type="subcellular location">
    <subcellularLocation>
        <location evidence="1">Membrane</location>
        <topology evidence="1">Multi-pass membrane protein</topology>
    </subcellularLocation>
</comment>
<gene>
    <name evidence="12" type="ORF">T069G_11138</name>
</gene>
<dbReference type="PANTHER" id="PTHR11003:SF342">
    <property type="entry name" value="OUTWARD-RECTIFIER POTASSIUM CHANNEL TOK1"/>
    <property type="match status" value="1"/>
</dbReference>
<feature type="transmembrane region" description="Helical" evidence="10">
    <location>
        <begin position="436"/>
        <end position="453"/>
    </location>
</feature>
<dbReference type="PANTHER" id="PTHR11003">
    <property type="entry name" value="POTASSIUM CHANNEL, SUBFAMILY K"/>
    <property type="match status" value="1"/>
</dbReference>
<feature type="transmembrane region" description="Helical" evidence="10">
    <location>
        <begin position="403"/>
        <end position="424"/>
    </location>
</feature>
<feature type="region of interest" description="Disordered" evidence="9">
    <location>
        <begin position="620"/>
        <end position="645"/>
    </location>
</feature>
<reference evidence="12" key="1">
    <citation type="submission" date="2022-09" db="EMBL/GenBank/DDBJ databases">
        <title>Chromosome-level assembly of Trichoderma breve T069, a fungus used in development of biopesticide product.</title>
        <authorList>
            <person name="Lin R."/>
            <person name="Liu T."/>
        </authorList>
    </citation>
    <scope>NUCLEOTIDE SEQUENCE</scope>
    <source>
        <strain evidence="12">T069</strain>
    </source>
</reference>
<keyword evidence="4 10" id="KW-1133">Transmembrane helix</keyword>
<dbReference type="SUPFAM" id="SSF81324">
    <property type="entry name" value="Voltage-gated potassium channels"/>
    <property type="match status" value="2"/>
</dbReference>
<feature type="region of interest" description="Disordered" evidence="9">
    <location>
        <begin position="1"/>
        <end position="62"/>
    </location>
</feature>
<keyword evidence="3 8" id="KW-0812">Transmembrane</keyword>
<dbReference type="Pfam" id="PF07885">
    <property type="entry name" value="Ion_trans_2"/>
    <property type="match status" value="2"/>
</dbReference>
<evidence type="ECO:0000256" key="4">
    <source>
        <dbReference type="ARBA" id="ARBA00022989"/>
    </source>
</evidence>
<evidence type="ECO:0000256" key="7">
    <source>
        <dbReference type="ARBA" id="ARBA00023303"/>
    </source>
</evidence>
<feature type="compositionally biased region" description="Acidic residues" evidence="9">
    <location>
        <begin position="529"/>
        <end position="554"/>
    </location>
</feature>
<keyword evidence="5 8" id="KW-0406">Ion transport</keyword>
<evidence type="ECO:0000256" key="8">
    <source>
        <dbReference type="RuleBase" id="RU003857"/>
    </source>
</evidence>
<evidence type="ECO:0000259" key="11">
    <source>
        <dbReference type="Pfam" id="PF07885"/>
    </source>
</evidence>
<dbReference type="InterPro" id="IPR003280">
    <property type="entry name" value="2pore_dom_K_chnl"/>
</dbReference>
<feature type="compositionally biased region" description="Basic and acidic residues" evidence="9">
    <location>
        <begin position="41"/>
        <end position="62"/>
    </location>
</feature>
<evidence type="ECO:0000313" key="12">
    <source>
        <dbReference type="EMBL" id="KAJ4854159.1"/>
    </source>
</evidence>
<feature type="transmembrane region" description="Helical" evidence="10">
    <location>
        <begin position="241"/>
        <end position="262"/>
    </location>
</feature>
<keyword evidence="7 8" id="KW-0407">Ion channel</keyword>
<dbReference type="EMBL" id="JAOPEN010000008">
    <property type="protein sequence ID" value="KAJ4854159.1"/>
    <property type="molecule type" value="Genomic_DNA"/>
</dbReference>
<name>A0A9W9B2S6_9HYPO</name>
<dbReference type="Gene3D" id="1.10.287.70">
    <property type="match status" value="2"/>
</dbReference>
<feature type="compositionally biased region" description="Polar residues" evidence="9">
    <location>
        <begin position="366"/>
        <end position="376"/>
    </location>
</feature>
<dbReference type="InterPro" id="IPR013099">
    <property type="entry name" value="K_chnl_dom"/>
</dbReference>
<dbReference type="GO" id="GO:0022841">
    <property type="term" value="F:potassium ion leak channel activity"/>
    <property type="evidence" value="ECO:0007669"/>
    <property type="project" value="TreeGrafter"/>
</dbReference>
<evidence type="ECO:0000256" key="1">
    <source>
        <dbReference type="ARBA" id="ARBA00004141"/>
    </source>
</evidence>
<evidence type="ECO:0000256" key="2">
    <source>
        <dbReference type="ARBA" id="ARBA00022448"/>
    </source>
</evidence>
<dbReference type="Proteomes" id="UP001140511">
    <property type="component" value="Unassembled WGS sequence"/>
</dbReference>
<protein>
    <submittedName>
        <fullName evidence="12">Ion channel domain-containing protein</fullName>
    </submittedName>
</protein>
<comment type="similarity">
    <text evidence="8">Belongs to the two pore domain potassium channel (TC 1.A.1.8) family.</text>
</comment>
<evidence type="ECO:0000256" key="5">
    <source>
        <dbReference type="ARBA" id="ARBA00023065"/>
    </source>
</evidence>
<feature type="region of interest" description="Disordered" evidence="9">
    <location>
        <begin position="529"/>
        <end position="565"/>
    </location>
</feature>
<comment type="caution">
    <text evidence="12">The sequence shown here is derived from an EMBL/GenBank/DDBJ whole genome shotgun (WGS) entry which is preliminary data.</text>
</comment>
<feature type="transmembrane region" description="Helical" evidence="10">
    <location>
        <begin position="465"/>
        <end position="485"/>
    </location>
</feature>
<keyword evidence="13" id="KW-1185">Reference proteome</keyword>
<sequence>MSPPPRNRRNGAAGQEHDLEAQLDETFSPDKTRNSRNGVTGEDRHPNAHWNETFDRGNPKIENDNCHLQPTRWWFLSSVFPMIAGTIGPIASAFSICALVSPWRQHFIQGGDPDSAPYIPDPAWLTAINAVQLGIAIISNFFLLFNMARRIRFGIAQPITIVGWYFSAIVLICLLCTGAGPLVEDLPFPRDEMIWSQSFYYGIWAAILYFIVATLMSITFWGAYSGHYPKDFILTLSQRTLMLQTISVLVYLHVGAVVFSNIEGWRFLDAVYWADVTLFTVGFGDFTPTTNLAKALMIPYAIVGIISLGLVIGSVRGLTLEGGKRRVLARMEEKKRRRTVRSITRKGNDDLLEPIQEEPGLPRMPTDQSNKSNKSINSEYERRKAEFALMRKIQAMTSTRRKWMALAISVMVWLVFWLVGAVVFMEAEKRYQNWTYFDAFYFSFIAWTTIGYGDFTPVSNAGKSFFVFWSLMALPTITVLISHAGDTVVKIIKDSTIRLGNVTILPDPLIVESKRHHLQRLAHIMDQLEEEDLSEQENEDERDENGDETGDQEDERVRRSLSRLRSAHQKIPTGADLHFLLISEIRAVASHLKASKNHHYDFDEWAWYLKLIGEDEHSPHTHTKAKIKAKKHNDNSPEDSANEEPVKWSWVGHRSPLMGSQGESEWILEKLTNRLEECLSAESRRQRGQRRESRAHI</sequence>
<evidence type="ECO:0000313" key="13">
    <source>
        <dbReference type="Proteomes" id="UP001140511"/>
    </source>
</evidence>
<evidence type="ECO:0000256" key="9">
    <source>
        <dbReference type="SAM" id="MobiDB-lite"/>
    </source>
</evidence>
<feature type="transmembrane region" description="Helical" evidence="10">
    <location>
        <begin position="200"/>
        <end position="221"/>
    </location>
</feature>
<accession>A0A9W9B2S6</accession>
<feature type="transmembrane region" description="Helical" evidence="10">
    <location>
        <begin position="159"/>
        <end position="180"/>
    </location>
</feature>
<evidence type="ECO:0000256" key="6">
    <source>
        <dbReference type="ARBA" id="ARBA00023136"/>
    </source>
</evidence>
<evidence type="ECO:0000256" key="3">
    <source>
        <dbReference type="ARBA" id="ARBA00022692"/>
    </source>
</evidence>
<dbReference type="GO" id="GO:0015271">
    <property type="term" value="F:outward rectifier potassium channel activity"/>
    <property type="evidence" value="ECO:0007669"/>
    <property type="project" value="TreeGrafter"/>
</dbReference>
<feature type="transmembrane region" description="Helical" evidence="10">
    <location>
        <begin position="79"/>
        <end position="103"/>
    </location>
</feature>
<evidence type="ECO:0000256" key="10">
    <source>
        <dbReference type="SAM" id="Phobius"/>
    </source>
</evidence>
<feature type="region of interest" description="Disordered" evidence="9">
    <location>
        <begin position="352"/>
        <end position="376"/>
    </location>
</feature>
<feature type="transmembrane region" description="Helical" evidence="10">
    <location>
        <begin position="297"/>
        <end position="318"/>
    </location>
</feature>
<keyword evidence="2 8" id="KW-0813">Transport</keyword>
<dbReference type="GO" id="GO:0030322">
    <property type="term" value="P:stabilization of membrane potential"/>
    <property type="evidence" value="ECO:0007669"/>
    <property type="project" value="TreeGrafter"/>
</dbReference>
<dbReference type="RefSeq" id="XP_056023217.1">
    <property type="nucleotide sequence ID" value="XM_056178343.1"/>
</dbReference>
<feature type="transmembrane region" description="Helical" evidence="10">
    <location>
        <begin position="123"/>
        <end position="147"/>
    </location>
</feature>
<dbReference type="AlphaFoldDB" id="A0A9W9B2S6"/>
<organism evidence="12 13">
    <name type="scientific">Trichoderma breve</name>
    <dbReference type="NCBI Taxonomy" id="2034170"/>
    <lineage>
        <taxon>Eukaryota</taxon>
        <taxon>Fungi</taxon>
        <taxon>Dikarya</taxon>
        <taxon>Ascomycota</taxon>
        <taxon>Pezizomycotina</taxon>
        <taxon>Sordariomycetes</taxon>
        <taxon>Hypocreomycetidae</taxon>
        <taxon>Hypocreales</taxon>
        <taxon>Hypocreaceae</taxon>
        <taxon>Trichoderma</taxon>
    </lineage>
</organism>
<dbReference type="GO" id="GO:0005886">
    <property type="term" value="C:plasma membrane"/>
    <property type="evidence" value="ECO:0007669"/>
    <property type="project" value="TreeGrafter"/>
</dbReference>
<keyword evidence="6 10" id="KW-0472">Membrane</keyword>
<dbReference type="GeneID" id="80873031"/>
<dbReference type="PRINTS" id="PR01333">
    <property type="entry name" value="2POREKCHANEL"/>
</dbReference>
<proteinExistence type="inferred from homology"/>